<keyword evidence="6 7" id="KW-0472">Membrane</keyword>
<dbReference type="Proteomes" id="UP001205740">
    <property type="component" value="Unassembled WGS sequence"/>
</dbReference>
<feature type="transmembrane region" description="Helical" evidence="7">
    <location>
        <begin position="363"/>
        <end position="390"/>
    </location>
</feature>
<sequence length="503" mass="51156">MSTLSPTSAADGGATRVFGWPIVVLGGMQLLVVLDGTVAALALPRIRDALDLTESGANWIITAYVIAFGGLMLLGGRLGDTFGRKRMFIGGVAAFTLTSLLCGLAWDEPSLVIGRALQGAAAAVAAPTAMALVTTTYAPGQPRSRAFAVWAAMSAVGSVAGLIAGGALTEISWRLVFLINVPIGVLIVLGAVAVLGESQGERLPLDVPGAVSATLGASLLVFAVNEGPGGWGRPVVWIPGLLAVIAWITFVVVERRARHPIIPFSLFRSVSRVAALASILLAGAILMCMAVYIALFLQGIIEYSPLQSGLAVVPFAFGLGFAALVASKAALWIQCRWLVMVGGVCIIAGCLWAAHIATASPSYFPAIFIPVIVIGFGVGAASVPLTLGAVAGVGANEVGPITAMVQVAQNLGGGIGLVIVGAFVTSRTLSLGGVTGPVEDMTPPQLDALASGYGLAFLCAAGIAVVTGVVVFFMRFTPQEVAEGQLATKAANEGDAAEQPVSS</sequence>
<keyword evidence="10" id="KW-1185">Reference proteome</keyword>
<feature type="transmembrane region" description="Helical" evidence="7">
    <location>
        <begin position="207"/>
        <end position="224"/>
    </location>
</feature>
<evidence type="ECO:0000259" key="8">
    <source>
        <dbReference type="PROSITE" id="PS50850"/>
    </source>
</evidence>
<evidence type="ECO:0000256" key="4">
    <source>
        <dbReference type="ARBA" id="ARBA00022692"/>
    </source>
</evidence>
<dbReference type="EMBL" id="JAMTCG010000001">
    <property type="protein sequence ID" value="MCP2158994.1"/>
    <property type="molecule type" value="Genomic_DNA"/>
</dbReference>
<feature type="transmembrane region" description="Helical" evidence="7">
    <location>
        <begin position="87"/>
        <end position="106"/>
    </location>
</feature>
<keyword evidence="4 7" id="KW-0812">Transmembrane</keyword>
<dbReference type="PANTHER" id="PTHR42718:SF46">
    <property type="entry name" value="BLR6921 PROTEIN"/>
    <property type="match status" value="1"/>
</dbReference>
<dbReference type="InterPro" id="IPR036259">
    <property type="entry name" value="MFS_trans_sf"/>
</dbReference>
<feature type="transmembrane region" description="Helical" evidence="7">
    <location>
        <begin position="450"/>
        <end position="473"/>
    </location>
</feature>
<keyword evidence="3" id="KW-1003">Cell membrane</keyword>
<reference evidence="9 10" key="1">
    <citation type="submission" date="2022-06" db="EMBL/GenBank/DDBJ databases">
        <title>Genomic Encyclopedia of Archaeal and Bacterial Type Strains, Phase II (KMG-II): from individual species to whole genera.</title>
        <authorList>
            <person name="Goeker M."/>
        </authorList>
    </citation>
    <scope>NUCLEOTIDE SEQUENCE [LARGE SCALE GENOMIC DNA]</scope>
    <source>
        <strain evidence="9 10">DSM 45037</strain>
    </source>
</reference>
<evidence type="ECO:0000256" key="5">
    <source>
        <dbReference type="ARBA" id="ARBA00022989"/>
    </source>
</evidence>
<protein>
    <submittedName>
        <fullName evidence="9">Drug resistance transporter, EmrB/QacA subfamily</fullName>
    </submittedName>
</protein>
<feature type="transmembrane region" description="Helical" evidence="7">
    <location>
        <begin position="20"/>
        <end position="44"/>
    </location>
</feature>
<organism evidence="9 10">
    <name type="scientific">Williamsia serinedens</name>
    <dbReference type="NCBI Taxonomy" id="391736"/>
    <lineage>
        <taxon>Bacteria</taxon>
        <taxon>Bacillati</taxon>
        <taxon>Actinomycetota</taxon>
        <taxon>Actinomycetes</taxon>
        <taxon>Mycobacteriales</taxon>
        <taxon>Nocardiaceae</taxon>
        <taxon>Williamsia</taxon>
    </lineage>
</organism>
<feature type="transmembrane region" description="Helical" evidence="7">
    <location>
        <begin position="147"/>
        <end position="169"/>
    </location>
</feature>
<evidence type="ECO:0000256" key="7">
    <source>
        <dbReference type="SAM" id="Phobius"/>
    </source>
</evidence>
<feature type="transmembrane region" description="Helical" evidence="7">
    <location>
        <begin position="236"/>
        <end position="253"/>
    </location>
</feature>
<feature type="transmembrane region" description="Helical" evidence="7">
    <location>
        <begin position="306"/>
        <end position="325"/>
    </location>
</feature>
<evidence type="ECO:0000256" key="3">
    <source>
        <dbReference type="ARBA" id="ARBA00022475"/>
    </source>
</evidence>
<feature type="transmembrane region" description="Helical" evidence="7">
    <location>
        <begin position="337"/>
        <end position="357"/>
    </location>
</feature>
<feature type="transmembrane region" description="Helical" evidence="7">
    <location>
        <begin position="175"/>
        <end position="195"/>
    </location>
</feature>
<evidence type="ECO:0000313" key="9">
    <source>
        <dbReference type="EMBL" id="MCP2158994.1"/>
    </source>
</evidence>
<dbReference type="Gene3D" id="1.20.1720.10">
    <property type="entry name" value="Multidrug resistance protein D"/>
    <property type="match status" value="1"/>
</dbReference>
<accession>A0ABT1GW57</accession>
<evidence type="ECO:0000256" key="2">
    <source>
        <dbReference type="ARBA" id="ARBA00022448"/>
    </source>
</evidence>
<feature type="transmembrane region" description="Helical" evidence="7">
    <location>
        <begin position="112"/>
        <end position="135"/>
    </location>
</feature>
<feature type="domain" description="Major facilitator superfamily (MFS) profile" evidence="8">
    <location>
        <begin position="21"/>
        <end position="479"/>
    </location>
</feature>
<dbReference type="InterPro" id="IPR020846">
    <property type="entry name" value="MFS_dom"/>
</dbReference>
<proteinExistence type="predicted"/>
<dbReference type="CDD" id="cd17321">
    <property type="entry name" value="MFS_MMR_MDR_like"/>
    <property type="match status" value="1"/>
</dbReference>
<dbReference type="SUPFAM" id="SSF103473">
    <property type="entry name" value="MFS general substrate transporter"/>
    <property type="match status" value="1"/>
</dbReference>
<name>A0ABT1GW57_9NOCA</name>
<evidence type="ECO:0000313" key="10">
    <source>
        <dbReference type="Proteomes" id="UP001205740"/>
    </source>
</evidence>
<feature type="transmembrane region" description="Helical" evidence="7">
    <location>
        <begin position="56"/>
        <end position="75"/>
    </location>
</feature>
<dbReference type="PROSITE" id="PS50850">
    <property type="entry name" value="MFS"/>
    <property type="match status" value="1"/>
</dbReference>
<dbReference type="InterPro" id="IPR011701">
    <property type="entry name" value="MFS"/>
</dbReference>
<keyword evidence="2" id="KW-0813">Transport</keyword>
<keyword evidence="5 7" id="KW-1133">Transmembrane helix</keyword>
<feature type="transmembrane region" description="Helical" evidence="7">
    <location>
        <begin position="411"/>
        <end position="430"/>
    </location>
</feature>
<gene>
    <name evidence="9" type="ORF">LX12_000158</name>
</gene>
<dbReference type="Pfam" id="PF07690">
    <property type="entry name" value="MFS_1"/>
    <property type="match status" value="1"/>
</dbReference>
<dbReference type="PANTHER" id="PTHR42718">
    <property type="entry name" value="MAJOR FACILITATOR SUPERFAMILY MULTIDRUG TRANSPORTER MFSC"/>
    <property type="match status" value="1"/>
</dbReference>
<comment type="caution">
    <text evidence="9">The sequence shown here is derived from an EMBL/GenBank/DDBJ whole genome shotgun (WGS) entry which is preliminary data.</text>
</comment>
<comment type="subcellular location">
    <subcellularLocation>
        <location evidence="1">Cell membrane</location>
        <topology evidence="1">Multi-pass membrane protein</topology>
    </subcellularLocation>
</comment>
<evidence type="ECO:0000256" key="6">
    <source>
        <dbReference type="ARBA" id="ARBA00023136"/>
    </source>
</evidence>
<feature type="transmembrane region" description="Helical" evidence="7">
    <location>
        <begin position="273"/>
        <end position="300"/>
    </location>
</feature>
<evidence type="ECO:0000256" key="1">
    <source>
        <dbReference type="ARBA" id="ARBA00004651"/>
    </source>
</evidence>
<dbReference type="Gene3D" id="1.20.1250.20">
    <property type="entry name" value="MFS general substrate transporter like domains"/>
    <property type="match status" value="1"/>
</dbReference>